<dbReference type="AlphaFoldDB" id="A0A2N0RJS7"/>
<keyword evidence="1" id="KW-0812">Transmembrane</keyword>
<reference evidence="2 3" key="2">
    <citation type="submission" date="2017-10" db="EMBL/GenBank/DDBJ databases">
        <title>Genome analyses suggest a sexual origin of heterokaryosis in a supposedly ancient asexual fungus.</title>
        <authorList>
            <person name="Corradi N."/>
            <person name="Sedzielewska K."/>
            <person name="Noel J."/>
            <person name="Charron P."/>
            <person name="Farinelli L."/>
            <person name="Marton T."/>
            <person name="Kruger M."/>
            <person name="Pelin A."/>
            <person name="Brachmann A."/>
            <person name="Corradi N."/>
        </authorList>
    </citation>
    <scope>NUCLEOTIDE SEQUENCE [LARGE SCALE GENOMIC DNA]</scope>
    <source>
        <strain evidence="2 3">A1</strain>
    </source>
</reference>
<comment type="caution">
    <text evidence="2">The sequence shown here is derived from an EMBL/GenBank/DDBJ whole genome shotgun (WGS) entry which is preliminary data.</text>
</comment>
<gene>
    <name evidence="2" type="ORF">RhiirA1_237663</name>
</gene>
<proteinExistence type="predicted"/>
<feature type="transmembrane region" description="Helical" evidence="1">
    <location>
        <begin position="6"/>
        <end position="31"/>
    </location>
</feature>
<evidence type="ECO:0000313" key="3">
    <source>
        <dbReference type="Proteomes" id="UP000232688"/>
    </source>
</evidence>
<evidence type="ECO:0000256" key="1">
    <source>
        <dbReference type="SAM" id="Phobius"/>
    </source>
</evidence>
<dbReference type="VEuPathDB" id="FungiDB:RhiirFUN_022211"/>
<dbReference type="EMBL" id="LLXH01000729">
    <property type="protein sequence ID" value="PKC63518.1"/>
    <property type="molecule type" value="Genomic_DNA"/>
</dbReference>
<dbReference type="VEuPathDB" id="FungiDB:RhiirA1_237663"/>
<dbReference type="VEuPathDB" id="FungiDB:FUN_016901"/>
<sequence length="87" mass="10038">MLFAIINPIMVSIHIAGSQFFLLSNFFFIIYSRSKQVIISSMKRSYSVDQPISPFSVSCSIFLVPNVKEDLYSAEFLSLRSFLHFFQ</sequence>
<accession>A0A2N0RJS7</accession>
<dbReference type="Proteomes" id="UP000232688">
    <property type="component" value="Unassembled WGS sequence"/>
</dbReference>
<protein>
    <submittedName>
        <fullName evidence="2">Uncharacterized protein</fullName>
    </submittedName>
</protein>
<keyword evidence="1" id="KW-0472">Membrane</keyword>
<evidence type="ECO:0000313" key="2">
    <source>
        <dbReference type="EMBL" id="PKC63518.1"/>
    </source>
</evidence>
<organism evidence="2 3">
    <name type="scientific">Rhizophagus irregularis</name>
    <dbReference type="NCBI Taxonomy" id="588596"/>
    <lineage>
        <taxon>Eukaryota</taxon>
        <taxon>Fungi</taxon>
        <taxon>Fungi incertae sedis</taxon>
        <taxon>Mucoromycota</taxon>
        <taxon>Glomeromycotina</taxon>
        <taxon>Glomeromycetes</taxon>
        <taxon>Glomerales</taxon>
        <taxon>Glomeraceae</taxon>
        <taxon>Rhizophagus</taxon>
    </lineage>
</organism>
<name>A0A2N0RJS7_9GLOM</name>
<keyword evidence="1" id="KW-1133">Transmembrane helix</keyword>
<reference evidence="2 3" key="1">
    <citation type="submission" date="2017-10" db="EMBL/GenBank/DDBJ databases">
        <title>Extensive intraspecific genome diversity in a model arbuscular mycorrhizal fungus.</title>
        <authorList>
            <person name="Chen E.C.H."/>
            <person name="Morin E."/>
            <person name="Baudet D."/>
            <person name="Noel J."/>
            <person name="Ndikumana S."/>
            <person name="Charron P."/>
            <person name="St-Onge C."/>
            <person name="Giorgi J."/>
            <person name="Grigoriev I.V."/>
            <person name="Roux C."/>
            <person name="Martin F.M."/>
            <person name="Corradi N."/>
        </authorList>
    </citation>
    <scope>NUCLEOTIDE SEQUENCE [LARGE SCALE GENOMIC DNA]</scope>
    <source>
        <strain evidence="2 3">A1</strain>
    </source>
</reference>